<dbReference type="PANTHER" id="PTHR33433">
    <property type="entry name" value="FLOWERING-PROMOTING FACTOR 1-LIKE PROTEIN 1"/>
    <property type="match status" value="1"/>
</dbReference>
<evidence type="ECO:0000256" key="1">
    <source>
        <dbReference type="ARBA" id="ARBA00008013"/>
    </source>
</evidence>
<evidence type="ECO:0000256" key="2">
    <source>
        <dbReference type="SAM" id="MobiDB-lite"/>
    </source>
</evidence>
<feature type="region of interest" description="Disordered" evidence="2">
    <location>
        <begin position="220"/>
        <end position="249"/>
    </location>
</feature>
<name>A0A8J5VSI3_ZIZPA</name>
<accession>A0A8J5VSI3</accession>
<evidence type="ECO:0000313" key="3">
    <source>
        <dbReference type="EMBL" id="KAG8079380.1"/>
    </source>
</evidence>
<dbReference type="GO" id="GO:0009909">
    <property type="term" value="P:regulation of flower development"/>
    <property type="evidence" value="ECO:0007669"/>
    <property type="project" value="InterPro"/>
</dbReference>
<feature type="region of interest" description="Disordered" evidence="2">
    <location>
        <begin position="115"/>
        <end position="139"/>
    </location>
</feature>
<comment type="caution">
    <text evidence="3">The sequence shown here is derived from an EMBL/GenBank/DDBJ whole genome shotgun (WGS) entry which is preliminary data.</text>
</comment>
<dbReference type="InterPro" id="IPR039274">
    <property type="entry name" value="FPF1"/>
</dbReference>
<proteinExistence type="inferred from homology"/>
<organism evidence="3 4">
    <name type="scientific">Zizania palustris</name>
    <name type="common">Northern wild rice</name>
    <dbReference type="NCBI Taxonomy" id="103762"/>
    <lineage>
        <taxon>Eukaryota</taxon>
        <taxon>Viridiplantae</taxon>
        <taxon>Streptophyta</taxon>
        <taxon>Embryophyta</taxon>
        <taxon>Tracheophyta</taxon>
        <taxon>Spermatophyta</taxon>
        <taxon>Magnoliopsida</taxon>
        <taxon>Liliopsida</taxon>
        <taxon>Poales</taxon>
        <taxon>Poaceae</taxon>
        <taxon>BOP clade</taxon>
        <taxon>Oryzoideae</taxon>
        <taxon>Oryzeae</taxon>
        <taxon>Zizaniinae</taxon>
        <taxon>Zizania</taxon>
    </lineage>
</organism>
<comment type="similarity">
    <text evidence="1">Belongs to the FPF1 family.</text>
</comment>
<reference evidence="3" key="1">
    <citation type="journal article" date="2021" name="bioRxiv">
        <title>Whole Genome Assembly and Annotation of Northern Wild Rice, Zizania palustris L., Supports a Whole Genome Duplication in the Zizania Genus.</title>
        <authorList>
            <person name="Haas M."/>
            <person name="Kono T."/>
            <person name="Macchietto M."/>
            <person name="Millas R."/>
            <person name="McGilp L."/>
            <person name="Shao M."/>
            <person name="Duquette J."/>
            <person name="Hirsch C.N."/>
            <person name="Kimball J."/>
        </authorList>
    </citation>
    <scope>NUCLEOTIDE SEQUENCE</scope>
    <source>
        <tissue evidence="3">Fresh leaf tissue</tissue>
    </source>
</reference>
<gene>
    <name evidence="3" type="ORF">GUJ93_ZPchr0007g4798</name>
</gene>
<dbReference type="EMBL" id="JAAALK010000282">
    <property type="protein sequence ID" value="KAG8079380.1"/>
    <property type="molecule type" value="Genomic_DNA"/>
</dbReference>
<reference evidence="3" key="2">
    <citation type="submission" date="2021-02" db="EMBL/GenBank/DDBJ databases">
        <authorList>
            <person name="Kimball J.A."/>
            <person name="Haas M.W."/>
            <person name="Macchietto M."/>
            <person name="Kono T."/>
            <person name="Duquette J."/>
            <person name="Shao M."/>
        </authorList>
    </citation>
    <scope>NUCLEOTIDE SEQUENCE</scope>
    <source>
        <tissue evidence="3">Fresh leaf tissue</tissue>
    </source>
</reference>
<protein>
    <submittedName>
        <fullName evidence="3">Uncharacterized protein</fullName>
    </submittedName>
</protein>
<dbReference type="Proteomes" id="UP000729402">
    <property type="component" value="Unassembled WGS sequence"/>
</dbReference>
<dbReference type="AlphaFoldDB" id="A0A8J5VSI3"/>
<dbReference type="OrthoDB" id="612242at2759"/>
<keyword evidence="4" id="KW-1185">Reference proteome</keyword>
<sequence length="249" mass="28085">MSGGGVWVFRNGVMQLEEQTTSRKALVHVATNEVVRSTEALERRLGALGWERYYEDRAVVQLHKRDGGADLISIPRDFSRFRSTHMYDIVVKNRDHFKVRYSTIVQIKAQVEPDLSPNSTSVPADQSMAEPPPAPATAPKLAGFEQLDVRIKELTSSQVELLSRIQKLKLEVQNWRSNLETQVKISQNELLELKKGLSSEVELLKSEMEQIRSAIQEEKGSLQAQFAHSEKGDDTTRTSITAPRPTTED</sequence>
<evidence type="ECO:0000313" key="4">
    <source>
        <dbReference type="Proteomes" id="UP000729402"/>
    </source>
</evidence>